<feature type="signal peptide" evidence="6">
    <location>
        <begin position="1"/>
        <end position="24"/>
    </location>
</feature>
<dbReference type="PROSITE" id="PS00134">
    <property type="entry name" value="TRYPSIN_HIS"/>
    <property type="match status" value="1"/>
</dbReference>
<dbReference type="Proteomes" id="UP000708208">
    <property type="component" value="Unassembled WGS sequence"/>
</dbReference>
<dbReference type="SMART" id="SM00020">
    <property type="entry name" value="Tryp_SPc"/>
    <property type="match status" value="1"/>
</dbReference>
<organism evidence="8 9">
    <name type="scientific">Allacma fusca</name>
    <dbReference type="NCBI Taxonomy" id="39272"/>
    <lineage>
        <taxon>Eukaryota</taxon>
        <taxon>Metazoa</taxon>
        <taxon>Ecdysozoa</taxon>
        <taxon>Arthropoda</taxon>
        <taxon>Hexapoda</taxon>
        <taxon>Collembola</taxon>
        <taxon>Symphypleona</taxon>
        <taxon>Sminthuridae</taxon>
        <taxon>Allacma</taxon>
    </lineage>
</organism>
<evidence type="ECO:0000256" key="6">
    <source>
        <dbReference type="SAM" id="SignalP"/>
    </source>
</evidence>
<dbReference type="InterPro" id="IPR033116">
    <property type="entry name" value="TRYPSIN_SER"/>
</dbReference>
<dbReference type="InterPro" id="IPR018114">
    <property type="entry name" value="TRYPSIN_HIS"/>
</dbReference>
<keyword evidence="9" id="KW-1185">Reference proteome</keyword>
<keyword evidence="5" id="KW-0720">Serine protease</keyword>
<comment type="similarity">
    <text evidence="4">Belongs to the peptidase S1 family. CLIP subfamily.</text>
</comment>
<evidence type="ECO:0000256" key="3">
    <source>
        <dbReference type="ARBA" id="ARBA00023180"/>
    </source>
</evidence>
<dbReference type="FunFam" id="2.40.10.10:FF:000028">
    <property type="entry name" value="Serine protease easter"/>
    <property type="match status" value="1"/>
</dbReference>
<dbReference type="AlphaFoldDB" id="A0A8J2NWP9"/>
<dbReference type="InterPro" id="IPR001254">
    <property type="entry name" value="Trypsin_dom"/>
</dbReference>
<reference evidence="8" key="1">
    <citation type="submission" date="2021-06" db="EMBL/GenBank/DDBJ databases">
        <authorList>
            <person name="Hodson N. C."/>
            <person name="Mongue J. A."/>
            <person name="Jaron S. K."/>
        </authorList>
    </citation>
    <scope>NUCLEOTIDE SEQUENCE</scope>
</reference>
<keyword evidence="2" id="KW-1015">Disulfide bond</keyword>
<dbReference type="EMBL" id="CAJVCH010078826">
    <property type="protein sequence ID" value="CAG7721352.1"/>
    <property type="molecule type" value="Genomic_DNA"/>
</dbReference>
<feature type="chain" id="PRO_5035208481" description="Peptidase S1 domain-containing protein" evidence="6">
    <location>
        <begin position="25"/>
        <end position="401"/>
    </location>
</feature>
<evidence type="ECO:0000256" key="1">
    <source>
        <dbReference type="ARBA" id="ARBA00022729"/>
    </source>
</evidence>
<dbReference type="PANTHER" id="PTHR24256">
    <property type="entry name" value="TRYPTASE-RELATED"/>
    <property type="match status" value="1"/>
</dbReference>
<dbReference type="CDD" id="cd00190">
    <property type="entry name" value="Tryp_SPc"/>
    <property type="match status" value="1"/>
</dbReference>
<dbReference type="PROSITE" id="PS50240">
    <property type="entry name" value="TRYPSIN_DOM"/>
    <property type="match status" value="1"/>
</dbReference>
<dbReference type="GO" id="GO:0004252">
    <property type="term" value="F:serine-type endopeptidase activity"/>
    <property type="evidence" value="ECO:0007669"/>
    <property type="project" value="InterPro"/>
</dbReference>
<dbReference type="InterPro" id="IPR051487">
    <property type="entry name" value="Ser/Thr_Proteases_Immune/Dev"/>
</dbReference>
<sequence length="401" mass="44616">MHQFGWNGIFILLFIIYVIRNVRSGGESFCKTSKGLPGFCINLKSQIKYCPKMHSWLLNGGTEWLQLRDALCSNEVNPDSAKVCCPIEWYNETSTNTVLPDYSSHRNFRLLPHDSKCGYISLGGRIIGGQYANPGDFPWMARIGLKQNGESEVFFGCSGTIINNRYILTAAHCVPNVVDGNHKIFIRLAETDERINPESVLIDNFIVDSSPFLDFDVEEIIIHAGYKGIGGSAHDIALVRVKSEINISSIFTQPVCLPFIKEYSLQARLNDAKILNSNGTVCGWGKTDTNSTEGSSVLQNVIVPIIQNIVCRIVYKKDALITRNQMCAGGLKGMSSCSGDSGGPLTKIAKRDDRVTKTKSVRHYQLGIVSFGKTNCGRENEPVVYTRVQNYLKWILDSIRE</sequence>
<protein>
    <recommendedName>
        <fullName evidence="7">Peptidase S1 domain-containing protein</fullName>
    </recommendedName>
</protein>
<evidence type="ECO:0000259" key="7">
    <source>
        <dbReference type="PROSITE" id="PS50240"/>
    </source>
</evidence>
<dbReference type="OrthoDB" id="547031at2759"/>
<keyword evidence="5" id="KW-0378">Hydrolase</keyword>
<evidence type="ECO:0000313" key="8">
    <source>
        <dbReference type="EMBL" id="CAG7721352.1"/>
    </source>
</evidence>
<comment type="caution">
    <text evidence="8">The sequence shown here is derived from an EMBL/GenBank/DDBJ whole genome shotgun (WGS) entry which is preliminary data.</text>
</comment>
<gene>
    <name evidence="8" type="ORF">AFUS01_LOCUS10573</name>
</gene>
<keyword evidence="5" id="KW-0645">Protease</keyword>
<name>A0A8J2NWP9_9HEXA</name>
<feature type="domain" description="Peptidase S1" evidence="7">
    <location>
        <begin position="126"/>
        <end position="400"/>
    </location>
</feature>
<evidence type="ECO:0000313" key="9">
    <source>
        <dbReference type="Proteomes" id="UP000708208"/>
    </source>
</evidence>
<keyword evidence="3" id="KW-0325">Glycoprotein</keyword>
<evidence type="ECO:0000256" key="5">
    <source>
        <dbReference type="RuleBase" id="RU363034"/>
    </source>
</evidence>
<keyword evidence="1 6" id="KW-0732">Signal</keyword>
<proteinExistence type="inferred from homology"/>
<evidence type="ECO:0000256" key="4">
    <source>
        <dbReference type="ARBA" id="ARBA00024195"/>
    </source>
</evidence>
<evidence type="ECO:0000256" key="2">
    <source>
        <dbReference type="ARBA" id="ARBA00023157"/>
    </source>
</evidence>
<dbReference type="PROSITE" id="PS00135">
    <property type="entry name" value="TRYPSIN_SER"/>
    <property type="match status" value="1"/>
</dbReference>
<accession>A0A8J2NWP9</accession>
<dbReference type="GO" id="GO:0006508">
    <property type="term" value="P:proteolysis"/>
    <property type="evidence" value="ECO:0007669"/>
    <property type="project" value="UniProtKB-KW"/>
</dbReference>
<dbReference type="Pfam" id="PF00089">
    <property type="entry name" value="Trypsin"/>
    <property type="match status" value="1"/>
</dbReference>